<proteinExistence type="predicted"/>
<dbReference type="Pfam" id="PF14539">
    <property type="entry name" value="DUF4442"/>
    <property type="match status" value="1"/>
</dbReference>
<dbReference type="OrthoDB" id="9814774at2"/>
<reference evidence="1 2" key="1">
    <citation type="submission" date="2018-05" db="EMBL/GenBank/DDBJ databases">
        <title>Genomic Encyclopedia of Type Strains, Phase IV (KMG-IV): sequencing the most valuable type-strain genomes for metagenomic binning, comparative biology and taxonomic classification.</title>
        <authorList>
            <person name="Goeker M."/>
        </authorList>
    </citation>
    <scope>NUCLEOTIDE SEQUENCE [LARGE SCALE GENOMIC DNA]</scope>
    <source>
        <strain evidence="1 2">DSM 25350</strain>
    </source>
</reference>
<dbReference type="Proteomes" id="UP000245790">
    <property type="component" value="Unassembled WGS sequence"/>
</dbReference>
<accession>A0A316G2H8</accession>
<comment type="caution">
    <text evidence="1">The sequence shown here is derived from an EMBL/GenBank/DDBJ whole genome shotgun (WGS) entry which is preliminary data.</text>
</comment>
<protein>
    <submittedName>
        <fullName evidence="1">Acyl-coenzyme A thioesterase PaaI-like protein</fullName>
    </submittedName>
</protein>
<name>A0A316G2H8_9GAMM</name>
<organism evidence="1 2">
    <name type="scientific">Pleionea mediterranea</name>
    <dbReference type="NCBI Taxonomy" id="523701"/>
    <lineage>
        <taxon>Bacteria</taxon>
        <taxon>Pseudomonadati</taxon>
        <taxon>Pseudomonadota</taxon>
        <taxon>Gammaproteobacteria</taxon>
        <taxon>Oceanospirillales</taxon>
        <taxon>Pleioneaceae</taxon>
        <taxon>Pleionea</taxon>
    </lineage>
</organism>
<dbReference type="Gene3D" id="3.10.129.10">
    <property type="entry name" value="Hotdog Thioesterase"/>
    <property type="match status" value="1"/>
</dbReference>
<sequence>MRRKLSPNWLKRILNVWPPFLGAGIKVLTISENWDYAKVRLKKGLLNTNYFGTAYGGSLFSMTDPFYVLMLTNQLGRNYIVWDKGASIKYISPGRSHVYCEFRLTKQQVDEIRRHADINEKYEPEFEVDIIDESGELVAKVFKKLHIKRKAKKAD</sequence>
<dbReference type="AlphaFoldDB" id="A0A316G2H8"/>
<dbReference type="InterPro" id="IPR029069">
    <property type="entry name" value="HotDog_dom_sf"/>
</dbReference>
<dbReference type="RefSeq" id="WP_109764257.1">
    <property type="nucleotide sequence ID" value="NZ_QGGU01000009.1"/>
</dbReference>
<evidence type="ECO:0000313" key="1">
    <source>
        <dbReference type="EMBL" id="PWK48587.1"/>
    </source>
</evidence>
<keyword evidence="2" id="KW-1185">Reference proteome</keyword>
<evidence type="ECO:0000313" key="2">
    <source>
        <dbReference type="Proteomes" id="UP000245790"/>
    </source>
</evidence>
<dbReference type="SUPFAM" id="SSF54637">
    <property type="entry name" value="Thioesterase/thiol ester dehydrase-isomerase"/>
    <property type="match status" value="1"/>
</dbReference>
<gene>
    <name evidence="1" type="ORF">C8D97_109138</name>
</gene>
<dbReference type="InterPro" id="IPR027961">
    <property type="entry name" value="DUF4442"/>
</dbReference>
<dbReference type="EMBL" id="QGGU01000009">
    <property type="protein sequence ID" value="PWK48587.1"/>
    <property type="molecule type" value="Genomic_DNA"/>
</dbReference>